<feature type="compositionally biased region" description="Basic and acidic residues" evidence="1">
    <location>
        <begin position="881"/>
        <end position="896"/>
    </location>
</feature>
<keyword evidence="2" id="KW-0472">Membrane</keyword>
<accession>W7AQ67</accession>
<feature type="region of interest" description="Disordered" evidence="1">
    <location>
        <begin position="842"/>
        <end position="969"/>
    </location>
</feature>
<feature type="transmembrane region" description="Helical" evidence="2">
    <location>
        <begin position="12"/>
        <end position="31"/>
    </location>
</feature>
<feature type="region of interest" description="Disordered" evidence="1">
    <location>
        <begin position="459"/>
        <end position="534"/>
    </location>
</feature>
<reference evidence="3 4" key="1">
    <citation type="submission" date="2013-02" db="EMBL/GenBank/DDBJ databases">
        <title>The Genome Sequence of Plasmodium inui San Antonio 1.</title>
        <authorList>
            <consortium name="The Broad Institute Genome Sequencing Platform"/>
            <consortium name="The Broad Institute Genome Sequencing Center for Infectious Disease"/>
            <person name="Neafsey D."/>
            <person name="Cheeseman I."/>
            <person name="Volkman S."/>
            <person name="Adams J."/>
            <person name="Walker B."/>
            <person name="Young S.K."/>
            <person name="Zeng Q."/>
            <person name="Gargeya S."/>
            <person name="Fitzgerald M."/>
            <person name="Haas B."/>
            <person name="Abouelleil A."/>
            <person name="Alvarado L."/>
            <person name="Arachchi H.M."/>
            <person name="Berlin A.M."/>
            <person name="Chapman S.B."/>
            <person name="Dewar J."/>
            <person name="Goldberg J."/>
            <person name="Griggs A."/>
            <person name="Gujja S."/>
            <person name="Hansen M."/>
            <person name="Howarth C."/>
            <person name="Imamovic A."/>
            <person name="Larimer J."/>
            <person name="McCowan C."/>
            <person name="Murphy C."/>
            <person name="Neiman D."/>
            <person name="Pearson M."/>
            <person name="Priest M."/>
            <person name="Roberts A."/>
            <person name="Saif S."/>
            <person name="Shea T."/>
            <person name="Sisk P."/>
            <person name="Sykes S."/>
            <person name="Wortman J."/>
            <person name="Nusbaum C."/>
            <person name="Birren B."/>
        </authorList>
    </citation>
    <scope>NUCLEOTIDE SEQUENCE [LARGE SCALE GENOMIC DNA]</scope>
    <source>
        <strain evidence="3 4">San Antonio 1</strain>
    </source>
</reference>
<evidence type="ECO:0000256" key="2">
    <source>
        <dbReference type="SAM" id="Phobius"/>
    </source>
</evidence>
<feature type="compositionally biased region" description="Polar residues" evidence="1">
    <location>
        <begin position="552"/>
        <end position="578"/>
    </location>
</feature>
<feature type="compositionally biased region" description="Basic and acidic residues" evidence="1">
    <location>
        <begin position="1174"/>
        <end position="1190"/>
    </location>
</feature>
<feature type="region of interest" description="Disordered" evidence="1">
    <location>
        <begin position="992"/>
        <end position="1012"/>
    </location>
</feature>
<feature type="compositionally biased region" description="Polar residues" evidence="1">
    <location>
        <begin position="718"/>
        <end position="736"/>
    </location>
</feature>
<dbReference type="RefSeq" id="XP_008816083.1">
    <property type="nucleotide sequence ID" value="XM_008817861.1"/>
</dbReference>
<evidence type="ECO:0000313" key="3">
    <source>
        <dbReference type="EMBL" id="EUD67556.1"/>
    </source>
</evidence>
<feature type="compositionally biased region" description="Basic and acidic residues" evidence="1">
    <location>
        <begin position="1142"/>
        <end position="1160"/>
    </location>
</feature>
<organism evidence="3 4">
    <name type="scientific">Plasmodium inui San Antonio 1</name>
    <dbReference type="NCBI Taxonomy" id="1237626"/>
    <lineage>
        <taxon>Eukaryota</taxon>
        <taxon>Sar</taxon>
        <taxon>Alveolata</taxon>
        <taxon>Apicomplexa</taxon>
        <taxon>Aconoidasida</taxon>
        <taxon>Haemosporida</taxon>
        <taxon>Plasmodiidae</taxon>
        <taxon>Plasmodium</taxon>
        <taxon>Plasmodium (Plasmodium)</taxon>
    </lineage>
</organism>
<feature type="compositionally biased region" description="Polar residues" evidence="1">
    <location>
        <begin position="459"/>
        <end position="475"/>
    </location>
</feature>
<feature type="region of interest" description="Disordered" evidence="1">
    <location>
        <begin position="767"/>
        <end position="829"/>
    </location>
</feature>
<feature type="region of interest" description="Disordered" evidence="1">
    <location>
        <begin position="552"/>
        <end position="678"/>
    </location>
</feature>
<dbReference type="Proteomes" id="UP000030640">
    <property type="component" value="Unassembled WGS sequence"/>
</dbReference>
<dbReference type="VEuPathDB" id="PlasmoDB:C922_02262"/>
<keyword evidence="4" id="KW-1185">Reference proteome</keyword>
<feature type="compositionally biased region" description="Basic and acidic residues" evidence="1">
    <location>
        <begin position="1198"/>
        <end position="1210"/>
    </location>
</feature>
<feature type="compositionally biased region" description="Basic and acidic residues" evidence="1">
    <location>
        <begin position="1067"/>
        <end position="1091"/>
    </location>
</feature>
<feature type="region of interest" description="Disordered" evidence="1">
    <location>
        <begin position="716"/>
        <end position="736"/>
    </location>
</feature>
<dbReference type="GeneID" id="20037536"/>
<proteinExistence type="predicted"/>
<feature type="region of interest" description="Disordered" evidence="1">
    <location>
        <begin position="110"/>
        <end position="134"/>
    </location>
</feature>
<feature type="compositionally biased region" description="Polar residues" evidence="1">
    <location>
        <begin position="1211"/>
        <end position="1224"/>
    </location>
</feature>
<evidence type="ECO:0000256" key="1">
    <source>
        <dbReference type="SAM" id="MobiDB-lite"/>
    </source>
</evidence>
<feature type="compositionally biased region" description="Basic and acidic residues" evidence="1">
    <location>
        <begin position="1225"/>
        <end position="1265"/>
    </location>
</feature>
<feature type="compositionally biased region" description="Basic and acidic residues" evidence="1">
    <location>
        <begin position="493"/>
        <end position="502"/>
    </location>
</feature>
<feature type="compositionally biased region" description="Polar residues" evidence="1">
    <location>
        <begin position="520"/>
        <end position="530"/>
    </location>
</feature>
<keyword evidence="2" id="KW-1133">Transmembrane helix</keyword>
<sequence>MNVSKKPYTKEKLVFLWFKNVLILTLCFWTYQYYNNALCDELLERNISVERPIYHRDRRILQGFDDIQNTKSLGLREFRRNKNGHSYLCPKSVFGPNSELEGEKEECERSHLGEKIENSHESDVIGENDDNKSSEIEKTIVNSEGPKLVLGHKDSEKCYLRQSSRNCNNSSSTHFACGGRSLAQYEMYHEAHIPGRSGHLPPHNNKYQPQHVGGGHNKHPYPNNFGSNFVERRNAPGFGEAYDSQFNSLMKMLSDCKETCESQFEGVKKFITDQAQLTQLPVPGIEKIISGCKDWGQMALPGVKKIISDCKEVYDSQITNVKQFLSDCKETYDFQFIQDAGNHPHYSGYYENQQTGNGNNPPPYPPYYGPPHTQRGVGRNEPHYSVNHQYQSVTSASNQSNYDRNYRDKSQGQGGNTQIHSEKYDSHHGTRNTKLSSYHEYNNQDHYSERSIPKCNNYYQSQYGHRNSNYPNSSGPYRAPHAGGHVIPPKSSKNYDEPHVGENADQPSNSDNYKAPYTGENANHPNNSSYYKAPYDSERANTANHRSLLTSDYKQSEANSSTYTQEYGPQEGKVQNYTYGGGNNYHPPEEKAKSNTPYRVGNLAPDTELSGNKMASVANSPNERGPNLSTRKKMLGSKGDLKSGQELQENNLAEDKSETCPMVSPNDPALNPGRNCESGVTEEKTTMAKFRMSIHSRGSAVRQDISNNENILGKECAESSSKTNQHFPSSSLKRNSYNSEVNVATKMEQDKNLPTLSQQRLNLSTMSKENTQAQGKNHFHSQMNKPEDKATKTKEESGVSNSGLRQESSHNKPHLNCKGHGTSNVEEGERNRNLLSQLSVHKTEAGKGNPLDSKVYKSTTTPSGRTGNPELDLSAMTGKNSDNKLHSYSSKDDGETSSHLSTGETSLSGMSLRGIPVKETPDFNTQKSKPEQNTGKSIEEYPLEATGNNRSPSNNHTHLHAKGNNTENLSGAEKHKVLLSPLSKEGIIHKKEEPNNCSSYSPENKPVENKSCSKISTTSLKGIAAQDKVPIGLEPASSSPMAKGGREQQAISTVPLKHPTSTSGSRFHSEMYEPKNKKSESANRQTKDNKGIEQIPRPDGLKLDTNPSRAEIIPDRSSGRLQLENAEESKNKSNLSEGANVKTDKEDSRPGECKGNETEIKAVGKTPLECRISFREHPYGSKPSDGRSEASLRVNSELLKDQSKDSKEPVKSNQGGSRCSSSNKEVNESKDVKLDSDKAGTKNVHNDLDESLKDSDPGENTQEKGKGKKRNCFKQFTKKFRTGRHKSK</sequence>
<gene>
    <name evidence="3" type="ORF">C922_02262</name>
</gene>
<feature type="compositionally biased region" description="Basic and acidic residues" evidence="1">
    <location>
        <begin position="785"/>
        <end position="797"/>
    </location>
</feature>
<protein>
    <submittedName>
        <fullName evidence="3">Uncharacterized protein</fullName>
    </submittedName>
</protein>
<feature type="compositionally biased region" description="Polar residues" evidence="1">
    <location>
        <begin position="922"/>
        <end position="936"/>
    </location>
</feature>
<dbReference type="EMBL" id="KI965466">
    <property type="protein sequence ID" value="EUD67556.1"/>
    <property type="molecule type" value="Genomic_DNA"/>
</dbReference>
<feature type="compositionally biased region" description="Polar residues" evidence="1">
    <location>
        <begin position="946"/>
        <end position="956"/>
    </location>
</feature>
<feature type="compositionally biased region" description="Polar residues" evidence="1">
    <location>
        <begin position="897"/>
        <end position="909"/>
    </location>
</feature>
<keyword evidence="2" id="KW-0812">Transmembrane</keyword>
<feature type="compositionally biased region" description="Polar residues" evidence="1">
    <location>
        <begin position="386"/>
        <end position="403"/>
    </location>
</feature>
<feature type="compositionally biased region" description="Polar residues" evidence="1">
    <location>
        <begin position="767"/>
        <end position="784"/>
    </location>
</feature>
<evidence type="ECO:0000313" key="4">
    <source>
        <dbReference type="Proteomes" id="UP000030640"/>
    </source>
</evidence>
<name>W7AQ67_9APIC</name>
<feature type="region of interest" description="Disordered" evidence="1">
    <location>
        <begin position="345"/>
        <end position="434"/>
    </location>
</feature>
<feature type="compositionally biased region" description="Pro residues" evidence="1">
    <location>
        <begin position="360"/>
        <end position="369"/>
    </location>
</feature>
<feature type="compositionally biased region" description="Basic residues" evidence="1">
    <location>
        <begin position="1266"/>
        <end position="1288"/>
    </location>
</feature>
<dbReference type="OrthoDB" id="387628at2759"/>
<feature type="region of interest" description="Disordered" evidence="1">
    <location>
        <begin position="1026"/>
        <end position="1160"/>
    </location>
</feature>
<feature type="region of interest" description="Disordered" evidence="1">
    <location>
        <begin position="1174"/>
        <end position="1288"/>
    </location>
</feature>
<feature type="compositionally biased region" description="Polar residues" evidence="1">
    <location>
        <begin position="856"/>
        <end position="866"/>
    </location>
</feature>